<dbReference type="GO" id="GO:0008168">
    <property type="term" value="F:methyltransferase activity"/>
    <property type="evidence" value="ECO:0007669"/>
    <property type="project" value="UniProtKB-KW"/>
</dbReference>
<keyword evidence="3" id="KW-0949">S-adenosyl-L-methionine</keyword>
<evidence type="ECO:0000313" key="4">
    <source>
        <dbReference type="EMBL" id="MDV6266420.1"/>
    </source>
</evidence>
<evidence type="ECO:0000256" key="2">
    <source>
        <dbReference type="ARBA" id="ARBA00022679"/>
    </source>
</evidence>
<dbReference type="PANTHER" id="PTHR10509:SF85">
    <property type="entry name" value="O-METHYLTRANSFERASE RV1220C-RELATED"/>
    <property type="match status" value="1"/>
</dbReference>
<keyword evidence="2 4" id="KW-0808">Transferase</keyword>
<reference evidence="4 5" key="1">
    <citation type="submission" date="2023-10" db="EMBL/GenBank/DDBJ databases">
        <title>Development of a sustainable strategy for remediation of hydrocarbon-contaminated territories based on the waste exchange concept.</title>
        <authorList>
            <person name="Krivoruchko A."/>
        </authorList>
    </citation>
    <scope>NUCLEOTIDE SEQUENCE [LARGE SCALE GENOMIC DNA]</scope>
    <source>
        <strain evidence="4 5">IEGM 1203</strain>
    </source>
</reference>
<protein>
    <submittedName>
        <fullName evidence="4">O-methyltransferase</fullName>
        <ecNumber evidence="4">2.1.1.-</ecNumber>
    </submittedName>
</protein>
<dbReference type="InterPro" id="IPR002935">
    <property type="entry name" value="SAM_O-MeTrfase"/>
</dbReference>
<evidence type="ECO:0000256" key="3">
    <source>
        <dbReference type="ARBA" id="ARBA00022691"/>
    </source>
</evidence>
<dbReference type="EMBL" id="JAWLKB010000002">
    <property type="protein sequence ID" value="MDV6266420.1"/>
    <property type="molecule type" value="Genomic_DNA"/>
</dbReference>
<dbReference type="InterPro" id="IPR029063">
    <property type="entry name" value="SAM-dependent_MTases_sf"/>
</dbReference>
<keyword evidence="1 4" id="KW-0489">Methyltransferase</keyword>
<dbReference type="SUPFAM" id="SSF53335">
    <property type="entry name" value="S-adenosyl-L-methionine-dependent methyltransferases"/>
    <property type="match status" value="1"/>
</dbReference>
<dbReference type="EC" id="2.1.1.-" evidence="4"/>
<dbReference type="RefSeq" id="WP_045069498.1">
    <property type="nucleotide sequence ID" value="NZ_JAWLKB010000002.1"/>
</dbReference>
<dbReference type="Pfam" id="PF01596">
    <property type="entry name" value="Methyltransf_3"/>
    <property type="match status" value="1"/>
</dbReference>
<name>A0ABU4BQB6_RHOGO</name>
<dbReference type="PANTHER" id="PTHR10509">
    <property type="entry name" value="O-METHYLTRANSFERASE-RELATED"/>
    <property type="match status" value="1"/>
</dbReference>
<comment type="caution">
    <text evidence="4">The sequence shown here is derived from an EMBL/GenBank/DDBJ whole genome shotgun (WGS) entry which is preliminary data.</text>
</comment>
<sequence>MSVTHAEQILRHVEDVVSEDEIFTAARDRALDLGTAPVTPAVGATLAMFARMLGARTAVEVGTGAGVSSLWLLHGMRDDGVLTTIDSEPEHQRAAKLTFRESGIAPARTRLINGNALDVLPRLADGGYDLVFVDCTPVDQPHYVREGIRLLRPGGVIVLHDALAGGRVADPSARDATTVAVREAAKAIADDKRLVRVLLPLGEGLLCASKI</sequence>
<dbReference type="InterPro" id="IPR050362">
    <property type="entry name" value="Cation-dep_OMT"/>
</dbReference>
<dbReference type="GO" id="GO:0032259">
    <property type="term" value="P:methylation"/>
    <property type="evidence" value="ECO:0007669"/>
    <property type="project" value="UniProtKB-KW"/>
</dbReference>
<evidence type="ECO:0000256" key="1">
    <source>
        <dbReference type="ARBA" id="ARBA00022603"/>
    </source>
</evidence>
<proteinExistence type="predicted"/>
<dbReference type="PROSITE" id="PS51682">
    <property type="entry name" value="SAM_OMT_I"/>
    <property type="match status" value="1"/>
</dbReference>
<keyword evidence="5" id="KW-1185">Reference proteome</keyword>
<dbReference type="Gene3D" id="3.40.50.150">
    <property type="entry name" value="Vaccinia Virus protein VP39"/>
    <property type="match status" value="1"/>
</dbReference>
<evidence type="ECO:0000313" key="5">
    <source>
        <dbReference type="Proteomes" id="UP001185927"/>
    </source>
</evidence>
<accession>A0ABU4BQB6</accession>
<organism evidence="4 5">
    <name type="scientific">Rhodococcus globerulus</name>
    <dbReference type="NCBI Taxonomy" id="33008"/>
    <lineage>
        <taxon>Bacteria</taxon>
        <taxon>Bacillati</taxon>
        <taxon>Actinomycetota</taxon>
        <taxon>Actinomycetes</taxon>
        <taxon>Mycobacteriales</taxon>
        <taxon>Nocardiaceae</taxon>
        <taxon>Rhodococcus</taxon>
    </lineage>
</organism>
<dbReference type="Proteomes" id="UP001185927">
    <property type="component" value="Unassembled WGS sequence"/>
</dbReference>
<dbReference type="CDD" id="cd02440">
    <property type="entry name" value="AdoMet_MTases"/>
    <property type="match status" value="1"/>
</dbReference>
<gene>
    <name evidence="4" type="ORF">R3Q16_07380</name>
</gene>